<dbReference type="Proteomes" id="UP000199645">
    <property type="component" value="Unassembled WGS sequence"/>
</dbReference>
<reference evidence="1 2" key="1">
    <citation type="submission" date="2016-10" db="EMBL/GenBank/DDBJ databases">
        <authorList>
            <person name="de Groot N.N."/>
        </authorList>
    </citation>
    <scope>NUCLEOTIDE SEQUENCE [LARGE SCALE GENOMIC DNA]</scope>
    <source>
        <strain evidence="1 2">DSM 43019</strain>
    </source>
</reference>
<gene>
    <name evidence="1" type="ORF">SAMN05421541_109451</name>
</gene>
<protein>
    <submittedName>
        <fullName evidence="1">Uncharacterized protein</fullName>
    </submittedName>
</protein>
<organism evidence="1 2">
    <name type="scientific">Actinoplanes philippinensis</name>
    <dbReference type="NCBI Taxonomy" id="35752"/>
    <lineage>
        <taxon>Bacteria</taxon>
        <taxon>Bacillati</taxon>
        <taxon>Actinomycetota</taxon>
        <taxon>Actinomycetes</taxon>
        <taxon>Micromonosporales</taxon>
        <taxon>Micromonosporaceae</taxon>
        <taxon>Actinoplanes</taxon>
    </lineage>
</organism>
<proteinExistence type="predicted"/>
<name>A0A1I2I8R5_9ACTN</name>
<evidence type="ECO:0000313" key="1">
    <source>
        <dbReference type="EMBL" id="SFF38779.1"/>
    </source>
</evidence>
<dbReference type="RefSeq" id="WP_093618304.1">
    <property type="nucleotide sequence ID" value="NZ_BOMT01000052.1"/>
</dbReference>
<evidence type="ECO:0000313" key="2">
    <source>
        <dbReference type="Proteomes" id="UP000199645"/>
    </source>
</evidence>
<dbReference type="AlphaFoldDB" id="A0A1I2I8R5"/>
<accession>A0A1I2I8R5</accession>
<dbReference type="EMBL" id="FONV01000009">
    <property type="protein sequence ID" value="SFF38779.1"/>
    <property type="molecule type" value="Genomic_DNA"/>
</dbReference>
<sequence>MSDFDQDRIDRRYAFWATYYGGDPTEIDKMRWITFANGTGGCLRHVDARAEILRRFDREASQRGIHPAGTAFDRSAGVWRESEGAYRNYHRGGDYGDDVSAAEATEILIGFGYPAEALIADPVHEPRSQSR</sequence>
<keyword evidence="2" id="KW-1185">Reference proteome</keyword>
<dbReference type="STRING" id="35752.SAMN05421541_109451"/>